<evidence type="ECO:0000256" key="1">
    <source>
        <dbReference type="SAM" id="MobiDB-lite"/>
    </source>
</evidence>
<feature type="compositionally biased region" description="Basic and acidic residues" evidence="1">
    <location>
        <begin position="126"/>
        <end position="141"/>
    </location>
</feature>
<dbReference type="KEGG" id="blac:94353059"/>
<dbReference type="EMBL" id="SHOA02000015">
    <property type="protein sequence ID" value="TDH71685.1"/>
    <property type="molecule type" value="Genomic_DNA"/>
</dbReference>
<proteinExistence type="predicted"/>
<sequence>MSVYDCRKSPRVSLASHGDAHDYQINALRPLLPQGARHEPVSVAPSLPHCAFPQDVGGVQIARSATHDRAAAADNLLSLIQSANSDRKPPNEQLRRREWPLLYVEQDERHKDVDSTSEDQTSPAIAERHIERSWNDRETRTSLKKGKVGRPAKKALFEEHIKRTKRDKKPTYIVRKEKKALLEIELLALKHQIIRLRKSSESADTSFLEKVHLQAKVDANELLRAEVQKQDVQLRNVCSICTVEYLMKRSKSPLESVIHLTTNLNQRRAVLVGLKDRKLRQANNFIRERLKVLPQVTPWCEESKFETLDGHYVAEKMDNTLFHGVRSVRQVFEALQISFRNTEASVLENLGDITVRQGDERTASTSFSNCRLVSMMSHGVKIEQNVVKFFNLVDSDVVADDDEKGPYGVFAINSVDVDDLYPYVPHERIRMDIDAAMKLTEHFCRRPPNRKTQTRTRHPLYGNGGFPYPLDPDENKDSELERVVVLTRYFWVKLHHTEMDIPPHILQEARHGLACLSDAMIKSMHRAIYES</sequence>
<evidence type="ECO:0000313" key="3">
    <source>
        <dbReference type="Proteomes" id="UP000294530"/>
    </source>
</evidence>
<keyword evidence="3" id="KW-1185">Reference proteome</keyword>
<protein>
    <submittedName>
        <fullName evidence="2">Uncharacterized protein</fullName>
    </submittedName>
</protein>
<dbReference type="RefSeq" id="XP_067821184.1">
    <property type="nucleotide sequence ID" value="XM_067967388.1"/>
</dbReference>
<dbReference type="AlphaFoldDB" id="A0A976IH79"/>
<dbReference type="Proteomes" id="UP000294530">
    <property type="component" value="Unassembled WGS sequence"/>
</dbReference>
<accession>A0A976IH79</accession>
<feature type="region of interest" description="Disordered" evidence="1">
    <location>
        <begin position="109"/>
        <end position="149"/>
    </location>
</feature>
<comment type="caution">
    <text evidence="2">The sequence shown here is derived from an EMBL/GenBank/DDBJ whole genome shotgun (WGS) entry which is preliminary data.</text>
</comment>
<dbReference type="GeneID" id="94353059"/>
<reference evidence="2 3" key="1">
    <citation type="journal article" date="2021" name="Genome Biol.">
        <title>AFLAP: assembly-free linkage analysis pipeline using k-mers from genome sequencing data.</title>
        <authorList>
            <person name="Fletcher K."/>
            <person name="Zhang L."/>
            <person name="Gil J."/>
            <person name="Han R."/>
            <person name="Cavanaugh K."/>
            <person name="Michelmore R."/>
        </authorList>
    </citation>
    <scope>NUCLEOTIDE SEQUENCE [LARGE SCALE GENOMIC DNA]</scope>
    <source>
        <strain evidence="2 3">SF5</strain>
    </source>
</reference>
<feature type="region of interest" description="Disordered" evidence="1">
    <location>
        <begin position="447"/>
        <end position="468"/>
    </location>
</feature>
<dbReference type="OrthoDB" id="124062at2759"/>
<gene>
    <name evidence="2" type="ORF">CCR75_009347</name>
</gene>
<organism evidence="2 3">
    <name type="scientific">Bremia lactucae</name>
    <name type="common">Lettuce downy mildew</name>
    <dbReference type="NCBI Taxonomy" id="4779"/>
    <lineage>
        <taxon>Eukaryota</taxon>
        <taxon>Sar</taxon>
        <taxon>Stramenopiles</taxon>
        <taxon>Oomycota</taxon>
        <taxon>Peronosporomycetes</taxon>
        <taxon>Peronosporales</taxon>
        <taxon>Peronosporaceae</taxon>
        <taxon>Bremia</taxon>
    </lineage>
</organism>
<feature type="compositionally biased region" description="Basic residues" evidence="1">
    <location>
        <begin position="447"/>
        <end position="458"/>
    </location>
</feature>
<evidence type="ECO:0000313" key="2">
    <source>
        <dbReference type="EMBL" id="TDH71685.1"/>
    </source>
</evidence>
<name>A0A976IH79_BRELC</name>